<organism evidence="1 2">
    <name type="scientific">Marasmiellus scandens</name>
    <dbReference type="NCBI Taxonomy" id="2682957"/>
    <lineage>
        <taxon>Eukaryota</taxon>
        <taxon>Fungi</taxon>
        <taxon>Dikarya</taxon>
        <taxon>Basidiomycota</taxon>
        <taxon>Agaricomycotina</taxon>
        <taxon>Agaricomycetes</taxon>
        <taxon>Agaricomycetidae</taxon>
        <taxon>Agaricales</taxon>
        <taxon>Marasmiineae</taxon>
        <taxon>Omphalotaceae</taxon>
        <taxon>Marasmiellus</taxon>
    </lineage>
</organism>
<reference evidence="1 2" key="1">
    <citation type="submission" date="2024-01" db="EMBL/GenBank/DDBJ databases">
        <title>A draft genome for the cacao thread blight pathogen Marasmiellus scandens.</title>
        <authorList>
            <person name="Baruah I.K."/>
            <person name="Leung J."/>
            <person name="Bukari Y."/>
            <person name="Amoako-Attah I."/>
            <person name="Meinhardt L.W."/>
            <person name="Bailey B.A."/>
            <person name="Cohen S.P."/>
        </authorList>
    </citation>
    <scope>NUCLEOTIDE SEQUENCE [LARGE SCALE GENOMIC DNA]</scope>
    <source>
        <strain evidence="1 2">GH-19</strain>
    </source>
</reference>
<evidence type="ECO:0008006" key="3">
    <source>
        <dbReference type="Google" id="ProtNLM"/>
    </source>
</evidence>
<proteinExistence type="predicted"/>
<name>A0ABR1K631_9AGAR</name>
<sequence>MQPAPVVNPYQVMTMDQVVLQPPRLDPKVRLSNNADPEQWKWPGSERWSRAPPDWQSFYSVWNGATVDPLKANDLSTISTNGFFPDFVVRNSYKLMVDKVLNAGLKSPSNGALLTGQPGVGKSFWRFYLLICLLFREQSVLFTETKVNYLFHQGTVYEMPEDVMSRSLLPESKSRSESQRVFLWSLIDTDDKNQPIPGYLYARQCYPVHTSSPNSVCFSVWRKERNPDLFSFTRWSDEELFAGFLVQPECPTFCIELQKYMENSADTPVPNEPGHQRAYDILRKCRDSSREDPSEEDSSNVETKSMILEAALKALLKATTEEIDVAPRDVYQIIFKLNTVIQVG</sequence>
<evidence type="ECO:0000313" key="2">
    <source>
        <dbReference type="Proteomes" id="UP001498398"/>
    </source>
</evidence>
<gene>
    <name evidence="1" type="ORF">VKT23_000473</name>
</gene>
<evidence type="ECO:0000313" key="1">
    <source>
        <dbReference type="EMBL" id="KAK7472356.1"/>
    </source>
</evidence>
<accession>A0ABR1K631</accession>
<protein>
    <recommendedName>
        <fullName evidence="3">Crinkler (CRN) family protein</fullName>
    </recommendedName>
</protein>
<dbReference type="EMBL" id="JBANRG010000001">
    <property type="protein sequence ID" value="KAK7472356.1"/>
    <property type="molecule type" value="Genomic_DNA"/>
</dbReference>
<comment type="caution">
    <text evidence="1">The sequence shown here is derived from an EMBL/GenBank/DDBJ whole genome shotgun (WGS) entry which is preliminary data.</text>
</comment>
<dbReference type="Proteomes" id="UP001498398">
    <property type="component" value="Unassembled WGS sequence"/>
</dbReference>
<keyword evidence="2" id="KW-1185">Reference proteome</keyword>